<dbReference type="EMBL" id="MT143978">
    <property type="protein sequence ID" value="QJA44659.1"/>
    <property type="molecule type" value="Genomic_DNA"/>
</dbReference>
<accession>A0A6H1ZB24</accession>
<evidence type="ECO:0000313" key="4">
    <source>
        <dbReference type="EMBL" id="QJI05075.1"/>
    </source>
</evidence>
<dbReference type="EMBL" id="MT144633">
    <property type="protein sequence ID" value="QJH95909.1"/>
    <property type="molecule type" value="Genomic_DNA"/>
</dbReference>
<proteinExistence type="predicted"/>
<dbReference type="AlphaFoldDB" id="A0A6H1ZB24"/>
<evidence type="ECO:0000313" key="1">
    <source>
        <dbReference type="EMBL" id="QJA44659.1"/>
    </source>
</evidence>
<sequence length="231" mass="23962">MATSNVHTLGTFFPDRANMWFAGAKFSSDVGHDGVGKINLGPALVAADPNGILSAQSIASAQDIAASGFASTYSDSVMGRFGRNVNVDGSAASTAVITVYGFDYLGQPMYEEITMNGTTSVEGKKAFARVTRIVTGTDADSALDVGWGNVLGLPYKLIDLITELVDGLEPADAGAVVKGINTAQTATSADSRGTYTPHANNVPDGSKLHELVGIWDNFSAVGLYGLAQYNG</sequence>
<evidence type="ECO:0000313" key="2">
    <source>
        <dbReference type="EMBL" id="QJA67495.1"/>
    </source>
</evidence>
<name>A0A6H1ZB24_9ZZZZ</name>
<organism evidence="1">
    <name type="scientific">viral metagenome</name>
    <dbReference type="NCBI Taxonomy" id="1070528"/>
    <lineage>
        <taxon>unclassified sequences</taxon>
        <taxon>metagenomes</taxon>
        <taxon>organismal metagenomes</taxon>
    </lineage>
</organism>
<evidence type="ECO:0000313" key="3">
    <source>
        <dbReference type="EMBL" id="QJH95909.1"/>
    </source>
</evidence>
<dbReference type="EMBL" id="MT141572">
    <property type="protein sequence ID" value="QJA67495.1"/>
    <property type="molecule type" value="Genomic_DNA"/>
</dbReference>
<dbReference type="EMBL" id="MT145194">
    <property type="protein sequence ID" value="QJI05075.1"/>
    <property type="molecule type" value="Genomic_DNA"/>
</dbReference>
<reference evidence="1" key="1">
    <citation type="submission" date="2020-03" db="EMBL/GenBank/DDBJ databases">
        <title>The deep terrestrial virosphere.</title>
        <authorList>
            <person name="Holmfeldt K."/>
            <person name="Nilsson E."/>
            <person name="Simone D."/>
            <person name="Lopez-Fernandez M."/>
            <person name="Wu X."/>
            <person name="de Brujin I."/>
            <person name="Lundin D."/>
            <person name="Andersson A."/>
            <person name="Bertilsson S."/>
            <person name="Dopson M."/>
        </authorList>
    </citation>
    <scope>NUCLEOTIDE SEQUENCE</scope>
    <source>
        <strain evidence="4">MM415A00133</strain>
        <strain evidence="2">MM415B00206</strain>
        <strain evidence="1">TM448A00125</strain>
        <strain evidence="3">TM448B00551</strain>
    </source>
</reference>
<protein>
    <submittedName>
        <fullName evidence="1">Uncharacterized protein</fullName>
    </submittedName>
</protein>
<gene>
    <name evidence="4" type="ORF">MM415A00133_0018</name>
    <name evidence="2" type="ORF">MM415B00206_0012</name>
    <name evidence="1" type="ORF">TM448A00125_0055</name>
    <name evidence="3" type="ORF">TM448B00551_0007</name>
</gene>